<reference evidence="2" key="1">
    <citation type="submission" date="2024-07" db="EMBL/GenBank/DDBJ databases">
        <title>Halotolerant mesophilic bacterium Ornithinibacillus sp. 4-3, sp. nov., isolated from soil.</title>
        <authorList>
            <person name="Sidarenka A.V."/>
            <person name="Guliayeva D.E."/>
            <person name="Leanovich S.I."/>
            <person name="Hileuskaya K.S."/>
            <person name="Akhremchuk A.E."/>
            <person name="Sikolenko M.A."/>
            <person name="Valentovich L.N."/>
        </authorList>
    </citation>
    <scope>NUCLEOTIDE SEQUENCE</scope>
    <source>
        <strain evidence="2">4-3</strain>
    </source>
</reference>
<dbReference type="PANTHER" id="PTHR47561">
    <property type="entry name" value="POLYSACCHARIDE DEACETYLASE FAMILY PROTEIN (AFU_ORTHOLOGUE AFUA_6G05030)"/>
    <property type="match status" value="1"/>
</dbReference>
<gene>
    <name evidence="2" type="ORF">AB4Y30_06335</name>
</gene>
<proteinExistence type="predicted"/>
<dbReference type="GO" id="GO:0005975">
    <property type="term" value="P:carbohydrate metabolic process"/>
    <property type="evidence" value="ECO:0007669"/>
    <property type="project" value="InterPro"/>
</dbReference>
<dbReference type="EMBL" id="CP162599">
    <property type="protein sequence ID" value="XDK33967.1"/>
    <property type="molecule type" value="Genomic_DNA"/>
</dbReference>
<evidence type="ECO:0000313" key="2">
    <source>
        <dbReference type="EMBL" id="XDK33967.1"/>
    </source>
</evidence>
<dbReference type="Gene3D" id="3.20.20.370">
    <property type="entry name" value="Glycoside hydrolase/deacetylase"/>
    <property type="match status" value="1"/>
</dbReference>
<dbReference type="SUPFAM" id="SSF88713">
    <property type="entry name" value="Glycoside hydrolase/deacetylase"/>
    <property type="match status" value="1"/>
</dbReference>
<dbReference type="GO" id="GO:0016810">
    <property type="term" value="F:hydrolase activity, acting on carbon-nitrogen (but not peptide) bonds"/>
    <property type="evidence" value="ECO:0007669"/>
    <property type="project" value="InterPro"/>
</dbReference>
<dbReference type="Pfam" id="PF01522">
    <property type="entry name" value="Polysacc_deac_1"/>
    <property type="match status" value="1"/>
</dbReference>
<dbReference type="PANTHER" id="PTHR47561:SF1">
    <property type="entry name" value="POLYSACCHARIDE DEACETYLASE FAMILY PROTEIN (AFU_ORTHOLOGUE AFUA_6G05030)"/>
    <property type="match status" value="1"/>
</dbReference>
<organism evidence="2">
    <name type="scientific">Ornithinibacillus sp. 4-3</name>
    <dbReference type="NCBI Taxonomy" id="3231488"/>
    <lineage>
        <taxon>Bacteria</taxon>
        <taxon>Bacillati</taxon>
        <taxon>Bacillota</taxon>
        <taxon>Bacilli</taxon>
        <taxon>Bacillales</taxon>
        <taxon>Bacillaceae</taxon>
        <taxon>Ornithinibacillus</taxon>
    </lineage>
</organism>
<dbReference type="CDD" id="cd10938">
    <property type="entry name" value="CE4_HpPgdA_like"/>
    <property type="match status" value="1"/>
</dbReference>
<accession>A0AB39HTM1</accession>
<dbReference type="InterPro" id="IPR011330">
    <property type="entry name" value="Glyco_hydro/deAcase_b/a-brl"/>
</dbReference>
<feature type="domain" description="NodB homology" evidence="1">
    <location>
        <begin position="34"/>
        <end position="257"/>
    </location>
</feature>
<dbReference type="PROSITE" id="PS51677">
    <property type="entry name" value="NODB"/>
    <property type="match status" value="1"/>
</dbReference>
<evidence type="ECO:0000259" key="1">
    <source>
        <dbReference type="PROSITE" id="PS51677"/>
    </source>
</evidence>
<dbReference type="RefSeq" id="WP_368654645.1">
    <property type="nucleotide sequence ID" value="NZ_CP162599.1"/>
</dbReference>
<dbReference type="InterPro" id="IPR037950">
    <property type="entry name" value="PgdA-like"/>
</dbReference>
<sequence length="294" mass="34288">MTITWPNQKRMAVCLTWDFDGESAAYVRYPKQSRKLLSELHQRRYGPTLGMKKILNLLDKYQLSGTFYIPGYTAGVYREVTKSIREQGHAIGLHGYIHESLDDLSQKDEEDILLKSKEMLHDILGYAPNIYRSPSWELNRWTPDLLIKHGILSDSSLMDDEIPYELKTKGGSIIEIPIQWILDDAEYWGHTRASRNKTIVDPDTVFKIWSREFDGYYDSGGCFVLTLHPFISGRSVYMQTVEKLIKYMRQFPDIWWTNLEEVTRYCDELRKKGELEIKESPPAEPFGYEALLRG</sequence>
<name>A0AB39HTM1_9BACI</name>
<dbReference type="AlphaFoldDB" id="A0AB39HTM1"/>
<dbReference type="InterPro" id="IPR002509">
    <property type="entry name" value="NODB_dom"/>
</dbReference>
<protein>
    <submittedName>
        <fullName evidence="2">Polysaccharide deacetylase</fullName>
    </submittedName>
</protein>